<dbReference type="STRING" id="313596.RB2501_14564"/>
<accession>A4CL10</accession>
<evidence type="ECO:0000313" key="1">
    <source>
        <dbReference type="EMBL" id="EAR15559.1"/>
    </source>
</evidence>
<sequence>MQLLGIGSRIDHEEHGKGVVVNVSSRHYWVSFLDSGLETIPIDSEFEVIEALHDDVDTVSFTDVETSLIGILRRWSDATSLVPIADKWKGGTLTLKPGDANLSAKELPIDTFFHKIVMVRDRLRVMEQRINSHKGLDDSDKVDLQQYITRIYGSLTTFNVLFKSQSDQFVGERAR</sequence>
<dbReference type="RefSeq" id="WP_015754875.1">
    <property type="nucleotide sequence ID" value="NC_013222.1"/>
</dbReference>
<dbReference type="KEGG" id="rbi:RB2501_14564"/>
<dbReference type="eggNOG" id="ENOG502Z7KJ">
    <property type="taxonomic scope" value="Bacteria"/>
</dbReference>
<reference evidence="1 2" key="1">
    <citation type="journal article" date="2009" name="J. Bacteriol.">
        <title>Complete genome sequence of Robiginitalea biformata HTCC2501.</title>
        <authorList>
            <person name="Oh H.M."/>
            <person name="Giovannoni S.J."/>
            <person name="Lee K."/>
            <person name="Ferriera S."/>
            <person name="Johnson J."/>
            <person name="Cho J.C."/>
        </authorList>
    </citation>
    <scope>NUCLEOTIDE SEQUENCE [LARGE SCALE GENOMIC DNA]</scope>
    <source>
        <strain evidence="2">ATCC BAA-864 / HTCC2501 / KCTC 12146</strain>
    </source>
</reference>
<protein>
    <submittedName>
        <fullName evidence="1">Uncharacterized protein</fullName>
    </submittedName>
</protein>
<gene>
    <name evidence="1" type="ordered locus">RB2501_14564</name>
</gene>
<dbReference type="EMBL" id="CP001712">
    <property type="protein sequence ID" value="EAR15559.1"/>
    <property type="molecule type" value="Genomic_DNA"/>
</dbReference>
<keyword evidence="2" id="KW-1185">Reference proteome</keyword>
<dbReference type="Proteomes" id="UP000009049">
    <property type="component" value="Chromosome"/>
</dbReference>
<proteinExistence type="predicted"/>
<organism evidence="1 2">
    <name type="scientific">Robiginitalea biformata (strain ATCC BAA-864 / DSM 15991 / KCTC 12146 / HTCC2501)</name>
    <dbReference type="NCBI Taxonomy" id="313596"/>
    <lineage>
        <taxon>Bacteria</taxon>
        <taxon>Pseudomonadati</taxon>
        <taxon>Bacteroidota</taxon>
        <taxon>Flavobacteriia</taxon>
        <taxon>Flavobacteriales</taxon>
        <taxon>Flavobacteriaceae</taxon>
        <taxon>Robiginitalea</taxon>
    </lineage>
</organism>
<evidence type="ECO:0000313" key="2">
    <source>
        <dbReference type="Proteomes" id="UP000009049"/>
    </source>
</evidence>
<name>A4CL10_ROBBH</name>
<dbReference type="OrthoDB" id="1117601at2"/>
<dbReference type="HOGENOM" id="CLU_1500481_0_0_10"/>
<dbReference type="AlphaFoldDB" id="A4CL10"/>